<evidence type="ECO:0000313" key="1">
    <source>
        <dbReference type="EMBL" id="KAI0052904.1"/>
    </source>
</evidence>
<proteinExistence type="predicted"/>
<sequence length="489" mass="53006">MSSPSSLRDLYSTNTPSWTFANPANASGPSSPPPAPPNTPSYTFSNRPAQNSIFELSPGLADPGGADLRLLLKTLVASAFLQYTSTAIAMPWEVGKCLLQVQWVPRDAGEEEVIEEVVEEEEELSSDSGEDSYFADPSASAGPSRYPAPRPADERGYIVRKSVMEEGTRPEYVLPVGSVNGVWAMIKRLGGFRSEGWLALWKGLLTSCVTDLLSSTLQPLIHSALQSIFAPASTSPYLFPNTTTAILLPVASHLITGFLLSPLDLVRTRLIVQSFTERHRTYTGPVDALRSIARDEGGVRGLYLHPHLLIPTLLDNSLRPLISLGLPPLLAARMYSNAPISADTHPVAWGVVELASSCVGLLATLPFETVRRRLQTQVRGSAAPLKTCVETRPAPYNGVVDALWHILTEERSDLPIQPRRRRRGEEKGKGKGTDGKESVEEEDGPVSWWRSTGLGQLYRGLGMRLGASAIVFLLGMVSGGDEDAGWAEL</sequence>
<name>A0ACB8S9B3_9AGAM</name>
<evidence type="ECO:0000313" key="2">
    <source>
        <dbReference type="Proteomes" id="UP000814033"/>
    </source>
</evidence>
<protein>
    <submittedName>
        <fullName evidence="1">Mitochondrial carrier</fullName>
    </submittedName>
</protein>
<reference evidence="1" key="2">
    <citation type="journal article" date="2022" name="New Phytol.">
        <title>Evolutionary transition to the ectomycorrhizal habit in the genomes of a hyperdiverse lineage of mushroom-forming fungi.</title>
        <authorList>
            <person name="Looney B."/>
            <person name="Miyauchi S."/>
            <person name="Morin E."/>
            <person name="Drula E."/>
            <person name="Courty P.E."/>
            <person name="Kohler A."/>
            <person name="Kuo A."/>
            <person name="LaButti K."/>
            <person name="Pangilinan J."/>
            <person name="Lipzen A."/>
            <person name="Riley R."/>
            <person name="Andreopoulos W."/>
            <person name="He G."/>
            <person name="Johnson J."/>
            <person name="Nolan M."/>
            <person name="Tritt A."/>
            <person name="Barry K.W."/>
            <person name="Grigoriev I.V."/>
            <person name="Nagy L.G."/>
            <person name="Hibbett D."/>
            <person name="Henrissat B."/>
            <person name="Matheny P.B."/>
            <person name="Labbe J."/>
            <person name="Martin F.M."/>
        </authorList>
    </citation>
    <scope>NUCLEOTIDE SEQUENCE</scope>
    <source>
        <strain evidence="1">FP105234-sp</strain>
    </source>
</reference>
<dbReference type="EMBL" id="MU275843">
    <property type="protein sequence ID" value="KAI0052904.1"/>
    <property type="molecule type" value="Genomic_DNA"/>
</dbReference>
<keyword evidence="2" id="KW-1185">Reference proteome</keyword>
<dbReference type="Proteomes" id="UP000814033">
    <property type="component" value="Unassembled WGS sequence"/>
</dbReference>
<accession>A0ACB8S9B3</accession>
<organism evidence="1 2">
    <name type="scientific">Auriscalpium vulgare</name>
    <dbReference type="NCBI Taxonomy" id="40419"/>
    <lineage>
        <taxon>Eukaryota</taxon>
        <taxon>Fungi</taxon>
        <taxon>Dikarya</taxon>
        <taxon>Basidiomycota</taxon>
        <taxon>Agaricomycotina</taxon>
        <taxon>Agaricomycetes</taxon>
        <taxon>Russulales</taxon>
        <taxon>Auriscalpiaceae</taxon>
        <taxon>Auriscalpium</taxon>
    </lineage>
</organism>
<comment type="caution">
    <text evidence="1">The sequence shown here is derived from an EMBL/GenBank/DDBJ whole genome shotgun (WGS) entry which is preliminary data.</text>
</comment>
<reference evidence="1" key="1">
    <citation type="submission" date="2021-02" db="EMBL/GenBank/DDBJ databases">
        <authorList>
            <consortium name="DOE Joint Genome Institute"/>
            <person name="Ahrendt S."/>
            <person name="Looney B.P."/>
            <person name="Miyauchi S."/>
            <person name="Morin E."/>
            <person name="Drula E."/>
            <person name="Courty P.E."/>
            <person name="Chicoki N."/>
            <person name="Fauchery L."/>
            <person name="Kohler A."/>
            <person name="Kuo A."/>
            <person name="Labutti K."/>
            <person name="Pangilinan J."/>
            <person name="Lipzen A."/>
            <person name="Riley R."/>
            <person name="Andreopoulos W."/>
            <person name="He G."/>
            <person name="Johnson J."/>
            <person name="Barry K.W."/>
            <person name="Grigoriev I.V."/>
            <person name="Nagy L."/>
            <person name="Hibbett D."/>
            <person name="Henrissat B."/>
            <person name="Matheny P.B."/>
            <person name="Labbe J."/>
            <person name="Martin F."/>
        </authorList>
    </citation>
    <scope>NUCLEOTIDE SEQUENCE</scope>
    <source>
        <strain evidence="1">FP105234-sp</strain>
    </source>
</reference>
<gene>
    <name evidence="1" type="ORF">FA95DRAFT_1553205</name>
</gene>